<keyword evidence="4" id="KW-1185">Reference proteome</keyword>
<name>A0ABW1E544_9ACTN</name>
<accession>A0ABW1E544</accession>
<keyword evidence="1" id="KW-0408">Iron</keyword>
<comment type="caution">
    <text evidence="3">The sequence shown here is derived from an EMBL/GenBank/DDBJ whole genome shotgun (WGS) entry which is preliminary data.</text>
</comment>
<dbReference type="Proteomes" id="UP001596180">
    <property type="component" value="Unassembled WGS sequence"/>
</dbReference>
<dbReference type="InterPro" id="IPR015931">
    <property type="entry name" value="Acnase/IPM_dHydase_lsu_aba_1/3"/>
</dbReference>
<dbReference type="SUPFAM" id="SSF53732">
    <property type="entry name" value="Aconitase iron-sulfur domain"/>
    <property type="match status" value="1"/>
</dbReference>
<feature type="region of interest" description="Disordered" evidence="2">
    <location>
        <begin position="80"/>
        <end position="102"/>
    </location>
</feature>
<evidence type="ECO:0000313" key="3">
    <source>
        <dbReference type="EMBL" id="MFC5855058.1"/>
    </source>
</evidence>
<sequence>MPIDTFAAQKTLSAAGSSFTIFRLDALPGTARLPYSLKVLLENLLRNEDGRAVTADQITALVGWAPATEPATEIQFTPARVPNTAWRHGTSTPTAPGAATTR</sequence>
<feature type="compositionally biased region" description="Low complexity" evidence="2">
    <location>
        <begin position="89"/>
        <end position="102"/>
    </location>
</feature>
<reference evidence="4" key="1">
    <citation type="journal article" date="2019" name="Int. J. Syst. Evol. Microbiol.">
        <title>The Global Catalogue of Microorganisms (GCM) 10K type strain sequencing project: providing services to taxonomists for standard genome sequencing and annotation.</title>
        <authorList>
            <consortium name="The Broad Institute Genomics Platform"/>
            <consortium name="The Broad Institute Genome Sequencing Center for Infectious Disease"/>
            <person name="Wu L."/>
            <person name="Ma J."/>
        </authorList>
    </citation>
    <scope>NUCLEOTIDE SEQUENCE [LARGE SCALE GENOMIC DNA]</scope>
    <source>
        <strain evidence="4">JCM 10411</strain>
    </source>
</reference>
<proteinExistence type="predicted"/>
<evidence type="ECO:0008006" key="5">
    <source>
        <dbReference type="Google" id="ProtNLM"/>
    </source>
</evidence>
<protein>
    <recommendedName>
        <fullName evidence="5">Aconitate hydratase</fullName>
    </recommendedName>
</protein>
<dbReference type="EMBL" id="JBHSOA010000061">
    <property type="protein sequence ID" value="MFC5855058.1"/>
    <property type="molecule type" value="Genomic_DNA"/>
</dbReference>
<dbReference type="RefSeq" id="WP_381368112.1">
    <property type="nucleotide sequence ID" value="NZ_JBHSOA010000061.1"/>
</dbReference>
<evidence type="ECO:0000256" key="2">
    <source>
        <dbReference type="SAM" id="MobiDB-lite"/>
    </source>
</evidence>
<dbReference type="Gene3D" id="3.30.499.10">
    <property type="entry name" value="Aconitase, domain 3"/>
    <property type="match status" value="1"/>
</dbReference>
<gene>
    <name evidence="3" type="ORF">ACFPZI_25720</name>
</gene>
<dbReference type="InterPro" id="IPR036008">
    <property type="entry name" value="Aconitase_4Fe-4S_dom"/>
</dbReference>
<evidence type="ECO:0000313" key="4">
    <source>
        <dbReference type="Proteomes" id="UP001596180"/>
    </source>
</evidence>
<organism evidence="3 4">
    <name type="scientific">Streptomyces chlorus</name>
    <dbReference type="NCBI Taxonomy" id="887452"/>
    <lineage>
        <taxon>Bacteria</taxon>
        <taxon>Bacillati</taxon>
        <taxon>Actinomycetota</taxon>
        <taxon>Actinomycetes</taxon>
        <taxon>Kitasatosporales</taxon>
        <taxon>Streptomycetaceae</taxon>
        <taxon>Streptomyces</taxon>
    </lineage>
</organism>
<evidence type="ECO:0000256" key="1">
    <source>
        <dbReference type="ARBA" id="ARBA00023004"/>
    </source>
</evidence>